<organism evidence="18 19">
    <name type="scientific">Inquilinus ginsengisoli</name>
    <dbReference type="NCBI Taxonomy" id="363840"/>
    <lineage>
        <taxon>Bacteria</taxon>
        <taxon>Pseudomonadati</taxon>
        <taxon>Pseudomonadota</taxon>
        <taxon>Alphaproteobacteria</taxon>
        <taxon>Rhodospirillales</taxon>
        <taxon>Rhodospirillaceae</taxon>
        <taxon>Inquilinus</taxon>
    </lineage>
</organism>
<evidence type="ECO:0000256" key="5">
    <source>
        <dbReference type="ARBA" id="ARBA00022448"/>
    </source>
</evidence>
<feature type="transmembrane region" description="Helical" evidence="15">
    <location>
        <begin position="293"/>
        <end position="310"/>
    </location>
</feature>
<keyword evidence="9" id="KW-0479">Metal-binding</keyword>
<dbReference type="InterPro" id="IPR005798">
    <property type="entry name" value="Cyt_b/b6_C"/>
</dbReference>
<dbReference type="Pfam" id="PF00032">
    <property type="entry name" value="Cytochrom_B_C"/>
    <property type="match status" value="1"/>
</dbReference>
<keyword evidence="5 14" id="KW-0813">Transport</keyword>
<feature type="transmembrane region" description="Helical" evidence="15">
    <location>
        <begin position="197"/>
        <end position="218"/>
    </location>
</feature>
<dbReference type="Gene3D" id="1.20.810.10">
    <property type="entry name" value="Cytochrome Bc1 Complex, Chain C"/>
    <property type="match status" value="1"/>
</dbReference>
<dbReference type="InterPro" id="IPR027387">
    <property type="entry name" value="Cytb/b6-like_sf"/>
</dbReference>
<feature type="transmembrane region" description="Helical" evidence="15">
    <location>
        <begin position="377"/>
        <end position="398"/>
    </location>
</feature>
<comment type="function">
    <text evidence="1 14">Component of the ubiquinol-cytochrome c reductase complex (complex III or cytochrome b-c1 complex), which is a respiratory chain that generates an electrochemical potential coupled to ATP synthesis.</text>
</comment>
<feature type="transmembrane region" description="Helical" evidence="15">
    <location>
        <begin position="98"/>
        <end position="118"/>
    </location>
</feature>
<evidence type="ECO:0000256" key="9">
    <source>
        <dbReference type="ARBA" id="ARBA00022723"/>
    </source>
</evidence>
<keyword evidence="10 14" id="KW-0249">Electron transport</keyword>
<dbReference type="PANTHER" id="PTHR19271:SF16">
    <property type="entry name" value="CYTOCHROME B"/>
    <property type="match status" value="1"/>
</dbReference>
<evidence type="ECO:0000259" key="17">
    <source>
        <dbReference type="PROSITE" id="PS51003"/>
    </source>
</evidence>
<proteinExistence type="inferred from homology"/>
<evidence type="ECO:0000256" key="2">
    <source>
        <dbReference type="ARBA" id="ARBA00004141"/>
    </source>
</evidence>
<comment type="similarity">
    <text evidence="14">Belongs to the cytochrome b family.</text>
</comment>
<gene>
    <name evidence="18" type="ORF">E9232_004396</name>
</gene>
<comment type="subcellular location">
    <subcellularLocation>
        <location evidence="2">Membrane</location>
        <topology evidence="2">Multi-pass membrane protein</topology>
    </subcellularLocation>
</comment>
<evidence type="ECO:0000256" key="11">
    <source>
        <dbReference type="ARBA" id="ARBA00022989"/>
    </source>
</evidence>
<protein>
    <recommendedName>
        <fullName evidence="4 14">Cytochrome b</fullName>
    </recommendedName>
</protein>
<dbReference type="CDD" id="cd00290">
    <property type="entry name" value="cytochrome_b_C"/>
    <property type="match status" value="1"/>
</dbReference>
<evidence type="ECO:0000313" key="18">
    <source>
        <dbReference type="EMBL" id="MDR6291862.1"/>
    </source>
</evidence>
<evidence type="ECO:0000256" key="1">
    <source>
        <dbReference type="ARBA" id="ARBA00002444"/>
    </source>
</evidence>
<dbReference type="CDD" id="cd00284">
    <property type="entry name" value="Cytochrome_b_N"/>
    <property type="match status" value="1"/>
</dbReference>
<feature type="transmembrane region" description="Helical" evidence="15">
    <location>
        <begin position="130"/>
        <end position="152"/>
    </location>
</feature>
<dbReference type="InterPro" id="IPR048260">
    <property type="entry name" value="Cytochrome_b_C_euk/bac"/>
</dbReference>
<keyword evidence="8 14" id="KW-0812">Transmembrane</keyword>
<evidence type="ECO:0000256" key="6">
    <source>
        <dbReference type="ARBA" id="ARBA00022617"/>
    </source>
</evidence>
<evidence type="ECO:0000256" key="10">
    <source>
        <dbReference type="ARBA" id="ARBA00022982"/>
    </source>
</evidence>
<feature type="domain" description="Cytochrome b/b6 N-terminal region profile" evidence="16">
    <location>
        <begin position="17"/>
        <end position="228"/>
    </location>
</feature>
<dbReference type="RefSeq" id="WP_309797433.1">
    <property type="nucleotide sequence ID" value="NZ_JAVDPW010000007.1"/>
</dbReference>
<dbReference type="InterPro" id="IPR030689">
    <property type="entry name" value="Cytochrome_b"/>
</dbReference>
<keyword evidence="7 14" id="KW-0679">Respiratory chain</keyword>
<evidence type="ECO:0000256" key="4">
    <source>
        <dbReference type="ARBA" id="ARBA00013531"/>
    </source>
</evidence>
<dbReference type="PROSITE" id="PS51003">
    <property type="entry name" value="CYTB_CTER"/>
    <property type="match status" value="1"/>
</dbReference>
<feature type="transmembrane region" description="Helical" evidence="15">
    <location>
        <begin position="316"/>
        <end position="335"/>
    </location>
</feature>
<evidence type="ECO:0000256" key="13">
    <source>
        <dbReference type="ARBA" id="ARBA00023136"/>
    </source>
</evidence>
<sequence>MAHGSNGSAESTFQNPAIRWIDARLPIFSMLSKEYGEYPAPRNFNYLWNFGAIAGMMLVIMIASGLFLSMQYTPHVDFAFQSVERIMRDVNYGWLLRYIHANGASMFFIAVYIHIFRGMYYGSYKSPRELVWIFGVVIFLLMMATAFMGYVLPWGQMSFWGATVITNLFSAIPLVGENIVTWLWGGFAVDNPTLNRFYSLHFLMPFVILGVVVIHIGAFHVTGSNNPSGIDPKGPQDTLPFHPYYTVKDSFGIVVFLVFYAFMVFFMPNFMGHADNYIQANPLQTPAHIVPEWYFLPFYAILRSITFSLFGIPAKLLGVIAMFGAIAVLFVLPWLDTSRVRSTRFRPVYRWFFWLLVISVIGLGYAGSQPPEGPAVVIGQVGMVYYFLHFLVILPILGKIERPLPLPRSISESVLGPSAAPNTVKA</sequence>
<dbReference type="Proteomes" id="UP001262410">
    <property type="component" value="Unassembled WGS sequence"/>
</dbReference>
<dbReference type="SUPFAM" id="SSF81342">
    <property type="entry name" value="Transmembrane di-heme cytochromes"/>
    <property type="match status" value="1"/>
</dbReference>
<dbReference type="Pfam" id="PF00033">
    <property type="entry name" value="Cytochrome_B"/>
    <property type="match status" value="1"/>
</dbReference>
<dbReference type="PANTHER" id="PTHR19271">
    <property type="entry name" value="CYTOCHROME B"/>
    <property type="match status" value="1"/>
</dbReference>
<evidence type="ECO:0000256" key="12">
    <source>
        <dbReference type="ARBA" id="ARBA00023004"/>
    </source>
</evidence>
<keyword evidence="11 15" id="KW-1133">Transmembrane helix</keyword>
<dbReference type="EMBL" id="JAVDPW010000007">
    <property type="protein sequence ID" value="MDR6291862.1"/>
    <property type="molecule type" value="Genomic_DNA"/>
</dbReference>
<feature type="transmembrane region" description="Helical" evidence="15">
    <location>
        <begin position="158"/>
        <end position="185"/>
    </location>
</feature>
<dbReference type="PIRSF" id="PIRSF038885">
    <property type="entry name" value="COB"/>
    <property type="match status" value="1"/>
</dbReference>
<dbReference type="InterPro" id="IPR016174">
    <property type="entry name" value="Di-haem_cyt_TM"/>
</dbReference>
<feature type="transmembrane region" description="Helical" evidence="15">
    <location>
        <begin position="46"/>
        <end position="68"/>
    </location>
</feature>
<comment type="caution">
    <text evidence="18">The sequence shown here is derived from an EMBL/GenBank/DDBJ whole genome shotgun (WGS) entry which is preliminary data.</text>
</comment>
<keyword evidence="6 14" id="KW-0349">Heme</keyword>
<evidence type="ECO:0000313" key="19">
    <source>
        <dbReference type="Proteomes" id="UP001262410"/>
    </source>
</evidence>
<feature type="transmembrane region" description="Helical" evidence="15">
    <location>
        <begin position="251"/>
        <end position="272"/>
    </location>
</feature>
<dbReference type="InterPro" id="IPR048259">
    <property type="entry name" value="Cytochrome_b_N_euk/bac"/>
</dbReference>
<dbReference type="InterPro" id="IPR036150">
    <property type="entry name" value="Cyt_b/b6_C_sf"/>
</dbReference>
<dbReference type="PROSITE" id="PS51002">
    <property type="entry name" value="CYTB_NTER"/>
    <property type="match status" value="1"/>
</dbReference>
<evidence type="ECO:0000256" key="3">
    <source>
        <dbReference type="ARBA" id="ARBA00011649"/>
    </source>
</evidence>
<keyword evidence="12" id="KW-0408">Iron</keyword>
<comment type="subunit">
    <text evidence="3 14">The main subunits of complex b-c1 are: cytochrome b, cytochrome c1 and the Rieske protein.</text>
</comment>
<evidence type="ECO:0000259" key="16">
    <source>
        <dbReference type="PROSITE" id="PS51002"/>
    </source>
</evidence>
<keyword evidence="19" id="KW-1185">Reference proteome</keyword>
<dbReference type="SUPFAM" id="SSF81648">
    <property type="entry name" value="a domain/subunit of cytochrome bc1 complex (Ubiquinol-cytochrome c reductase)"/>
    <property type="match status" value="1"/>
</dbReference>
<evidence type="ECO:0000256" key="14">
    <source>
        <dbReference type="RuleBase" id="RU003385"/>
    </source>
</evidence>
<name>A0ABU1JTB3_9PROT</name>
<evidence type="ECO:0000256" key="15">
    <source>
        <dbReference type="SAM" id="Phobius"/>
    </source>
</evidence>
<accession>A0ABU1JTB3</accession>
<reference evidence="18 19" key="1">
    <citation type="submission" date="2023-07" db="EMBL/GenBank/DDBJ databases">
        <title>Sorghum-associated microbial communities from plants grown in Nebraska, USA.</title>
        <authorList>
            <person name="Schachtman D."/>
        </authorList>
    </citation>
    <scope>NUCLEOTIDE SEQUENCE [LARGE SCALE GENOMIC DNA]</scope>
    <source>
        <strain evidence="18 19">584</strain>
    </source>
</reference>
<evidence type="ECO:0000256" key="7">
    <source>
        <dbReference type="ARBA" id="ARBA00022660"/>
    </source>
</evidence>
<dbReference type="InterPro" id="IPR005797">
    <property type="entry name" value="Cyt_b/b6_N"/>
</dbReference>
<evidence type="ECO:0000256" key="8">
    <source>
        <dbReference type="ARBA" id="ARBA00022692"/>
    </source>
</evidence>
<feature type="domain" description="Cytochrome b/b6 C-terminal region profile" evidence="17">
    <location>
        <begin position="231"/>
        <end position="408"/>
    </location>
</feature>
<feature type="transmembrane region" description="Helical" evidence="15">
    <location>
        <begin position="347"/>
        <end position="365"/>
    </location>
</feature>
<comment type="cofactor">
    <cofactor evidence="14">
        <name>heme b</name>
        <dbReference type="ChEBI" id="CHEBI:60344"/>
    </cofactor>
    <text evidence="14">Binds 2 heme groups non-covalently.</text>
</comment>
<keyword evidence="13 15" id="KW-0472">Membrane</keyword>